<comment type="subunit">
    <text evidence="6">Heterotetramer of 2 MoaD subunits and 2 MoaE subunits. Also stable as homodimer. The enzyme changes between these two forms during catalysis.</text>
</comment>
<dbReference type="Gene3D" id="3.90.1170.40">
    <property type="entry name" value="Molybdopterin biosynthesis MoaE subunit"/>
    <property type="match status" value="1"/>
</dbReference>
<evidence type="ECO:0000256" key="9">
    <source>
        <dbReference type="ARBA" id="ARBA00030781"/>
    </source>
</evidence>
<evidence type="ECO:0000256" key="7">
    <source>
        <dbReference type="ARBA" id="ARBA00029745"/>
    </source>
</evidence>
<sequence length="165" mass="18293">MMKTVHDKSLTVSLPADEAYQHALTHGFALTDCAIDETRLKRMLGDETAGAMVVFEGWVRNHNNKRAVKNLTYYGYEQLALNQGAQLANEAKAKFGVTHALAVHRVGALEIGDMAVWVGVCSAHRDAAFEACRWLLDAIKEKIPVWKQEFYADDEGGSLWLSNNG</sequence>
<dbReference type="OrthoDB" id="9803224at2"/>
<evidence type="ECO:0000256" key="10">
    <source>
        <dbReference type="ARBA" id="ARBA00032474"/>
    </source>
</evidence>
<dbReference type="GO" id="GO:0030366">
    <property type="term" value="F:molybdopterin synthase activity"/>
    <property type="evidence" value="ECO:0007669"/>
    <property type="project" value="UniProtKB-EC"/>
</dbReference>
<gene>
    <name evidence="12" type="ORF">B0181_03925</name>
</gene>
<evidence type="ECO:0000256" key="3">
    <source>
        <dbReference type="ARBA" id="ARBA00011950"/>
    </source>
</evidence>
<evidence type="ECO:0000256" key="5">
    <source>
        <dbReference type="ARBA" id="ARBA00023150"/>
    </source>
</evidence>
<accession>A0A1T0A5S1</accession>
<reference evidence="12 13" key="1">
    <citation type="submission" date="2017-02" db="EMBL/GenBank/DDBJ databases">
        <title>Draft genome sequence of Moraxella caviae CCUG 355 type strain.</title>
        <authorList>
            <person name="Engstrom-Jakobsson H."/>
            <person name="Salva-Serra F."/>
            <person name="Thorell K."/>
            <person name="Gonzales-Siles L."/>
            <person name="Karlsson R."/>
            <person name="Boulund F."/>
            <person name="Engstrand L."/>
            <person name="Moore E."/>
        </authorList>
    </citation>
    <scope>NUCLEOTIDE SEQUENCE [LARGE SCALE GENOMIC DNA]</scope>
    <source>
        <strain evidence="12 13">CCUG 355</strain>
    </source>
</reference>
<comment type="catalytic activity">
    <reaction evidence="11">
        <text>2 [molybdopterin-synthase sulfur-carrier protein]-C-terminal-Gly-aminoethanethioate + cyclic pyranopterin phosphate + H2O = molybdopterin + 2 [molybdopterin-synthase sulfur-carrier protein]-C-terminal Gly-Gly + 2 H(+)</text>
        <dbReference type="Rhea" id="RHEA:26333"/>
        <dbReference type="Rhea" id="RHEA-COMP:12202"/>
        <dbReference type="Rhea" id="RHEA-COMP:19907"/>
        <dbReference type="ChEBI" id="CHEBI:15377"/>
        <dbReference type="ChEBI" id="CHEBI:15378"/>
        <dbReference type="ChEBI" id="CHEBI:58698"/>
        <dbReference type="ChEBI" id="CHEBI:59648"/>
        <dbReference type="ChEBI" id="CHEBI:90778"/>
        <dbReference type="ChEBI" id="CHEBI:232372"/>
        <dbReference type="EC" id="2.8.1.12"/>
    </reaction>
</comment>
<dbReference type="SUPFAM" id="SSF54690">
    <property type="entry name" value="Molybdopterin synthase subunit MoaE"/>
    <property type="match status" value="1"/>
</dbReference>
<dbReference type="InterPro" id="IPR036563">
    <property type="entry name" value="MoaE_sf"/>
</dbReference>
<dbReference type="STRING" id="34060.B0181_03925"/>
<evidence type="ECO:0000256" key="11">
    <source>
        <dbReference type="ARBA" id="ARBA00049878"/>
    </source>
</evidence>
<comment type="similarity">
    <text evidence="2">Belongs to the MoaE family.</text>
</comment>
<dbReference type="GO" id="GO:0006777">
    <property type="term" value="P:Mo-molybdopterin cofactor biosynthetic process"/>
    <property type="evidence" value="ECO:0007669"/>
    <property type="project" value="UniProtKB-KW"/>
</dbReference>
<dbReference type="Pfam" id="PF02391">
    <property type="entry name" value="MoaE"/>
    <property type="match status" value="1"/>
</dbReference>
<protein>
    <recommendedName>
        <fullName evidence="4">Molybdopterin synthase catalytic subunit</fullName>
        <ecNumber evidence="3">2.8.1.12</ecNumber>
    </recommendedName>
    <alternativeName>
        <fullName evidence="9">MPT synthase subunit 2</fullName>
    </alternativeName>
    <alternativeName>
        <fullName evidence="7">Molybdenum cofactor biosynthesis protein E</fullName>
    </alternativeName>
    <alternativeName>
        <fullName evidence="8">Molybdopterin-converting factor large subunit</fullName>
    </alternativeName>
    <alternativeName>
        <fullName evidence="10">Molybdopterin-converting factor subunit 2</fullName>
    </alternativeName>
</protein>
<dbReference type="CDD" id="cd00756">
    <property type="entry name" value="MoaE"/>
    <property type="match status" value="1"/>
</dbReference>
<dbReference type="AlphaFoldDB" id="A0A1T0A5S1"/>
<dbReference type="RefSeq" id="WP_078276179.1">
    <property type="nucleotide sequence ID" value="NZ_CAACXO010000070.1"/>
</dbReference>
<dbReference type="InterPro" id="IPR003448">
    <property type="entry name" value="Mopterin_biosynth_MoaE"/>
</dbReference>
<dbReference type="EC" id="2.8.1.12" evidence="3"/>
<comment type="pathway">
    <text evidence="1">Cofactor biosynthesis; molybdopterin biosynthesis.</text>
</comment>
<evidence type="ECO:0000256" key="2">
    <source>
        <dbReference type="ARBA" id="ARBA00005426"/>
    </source>
</evidence>
<dbReference type="Proteomes" id="UP000190435">
    <property type="component" value="Unassembled WGS sequence"/>
</dbReference>
<evidence type="ECO:0000256" key="6">
    <source>
        <dbReference type="ARBA" id="ARBA00026066"/>
    </source>
</evidence>
<dbReference type="EMBL" id="MUXU01000025">
    <property type="protein sequence ID" value="OOR91086.1"/>
    <property type="molecule type" value="Genomic_DNA"/>
</dbReference>
<evidence type="ECO:0000256" key="1">
    <source>
        <dbReference type="ARBA" id="ARBA00005046"/>
    </source>
</evidence>
<evidence type="ECO:0000313" key="12">
    <source>
        <dbReference type="EMBL" id="OOR91086.1"/>
    </source>
</evidence>
<keyword evidence="5" id="KW-0501">Molybdenum cofactor biosynthesis</keyword>
<evidence type="ECO:0000256" key="8">
    <source>
        <dbReference type="ARBA" id="ARBA00030407"/>
    </source>
</evidence>
<organism evidence="12 13">
    <name type="scientific">Moraxella caviae</name>
    <dbReference type="NCBI Taxonomy" id="34060"/>
    <lineage>
        <taxon>Bacteria</taxon>
        <taxon>Pseudomonadati</taxon>
        <taxon>Pseudomonadota</taxon>
        <taxon>Gammaproteobacteria</taxon>
        <taxon>Moraxellales</taxon>
        <taxon>Moraxellaceae</taxon>
        <taxon>Moraxella</taxon>
    </lineage>
</organism>
<proteinExistence type="inferred from homology"/>
<evidence type="ECO:0000256" key="4">
    <source>
        <dbReference type="ARBA" id="ARBA00013858"/>
    </source>
</evidence>
<dbReference type="UniPathway" id="UPA00344"/>
<keyword evidence="13" id="KW-1185">Reference proteome</keyword>
<dbReference type="PANTHER" id="PTHR23404">
    <property type="entry name" value="MOLYBDOPTERIN SYNTHASE RELATED"/>
    <property type="match status" value="1"/>
</dbReference>
<comment type="caution">
    <text evidence="12">The sequence shown here is derived from an EMBL/GenBank/DDBJ whole genome shotgun (WGS) entry which is preliminary data.</text>
</comment>
<evidence type="ECO:0000313" key="13">
    <source>
        <dbReference type="Proteomes" id="UP000190435"/>
    </source>
</evidence>
<name>A0A1T0A5S1_9GAMM</name>